<protein>
    <submittedName>
        <fullName evidence="1">Uncharacterized protein</fullName>
    </submittedName>
</protein>
<reference evidence="1" key="2">
    <citation type="journal article" date="2022" name="New Phytol.">
        <title>Evolutionary transition to the ectomycorrhizal habit in the genomes of a hyperdiverse lineage of mushroom-forming fungi.</title>
        <authorList>
            <person name="Looney B."/>
            <person name="Miyauchi S."/>
            <person name="Morin E."/>
            <person name="Drula E."/>
            <person name="Courty P.E."/>
            <person name="Kohler A."/>
            <person name="Kuo A."/>
            <person name="LaButti K."/>
            <person name="Pangilinan J."/>
            <person name="Lipzen A."/>
            <person name="Riley R."/>
            <person name="Andreopoulos W."/>
            <person name="He G."/>
            <person name="Johnson J."/>
            <person name="Nolan M."/>
            <person name="Tritt A."/>
            <person name="Barry K.W."/>
            <person name="Grigoriev I.V."/>
            <person name="Nagy L.G."/>
            <person name="Hibbett D."/>
            <person name="Henrissat B."/>
            <person name="Matheny P.B."/>
            <person name="Labbe J."/>
            <person name="Martin F.M."/>
        </authorList>
    </citation>
    <scope>NUCLEOTIDE SEQUENCE</scope>
    <source>
        <strain evidence="1">EC-137</strain>
    </source>
</reference>
<dbReference type="EMBL" id="MU273509">
    <property type="protein sequence ID" value="KAI0033919.1"/>
    <property type="molecule type" value="Genomic_DNA"/>
</dbReference>
<proteinExistence type="predicted"/>
<keyword evidence="2" id="KW-1185">Reference proteome</keyword>
<reference evidence="1" key="1">
    <citation type="submission" date="2021-02" db="EMBL/GenBank/DDBJ databases">
        <authorList>
            <consortium name="DOE Joint Genome Institute"/>
            <person name="Ahrendt S."/>
            <person name="Looney B.P."/>
            <person name="Miyauchi S."/>
            <person name="Morin E."/>
            <person name="Drula E."/>
            <person name="Courty P.E."/>
            <person name="Chicoki N."/>
            <person name="Fauchery L."/>
            <person name="Kohler A."/>
            <person name="Kuo A."/>
            <person name="Labutti K."/>
            <person name="Pangilinan J."/>
            <person name="Lipzen A."/>
            <person name="Riley R."/>
            <person name="Andreopoulos W."/>
            <person name="He G."/>
            <person name="Johnson J."/>
            <person name="Barry K.W."/>
            <person name="Grigoriev I.V."/>
            <person name="Nagy L."/>
            <person name="Hibbett D."/>
            <person name="Henrissat B."/>
            <person name="Matheny P.B."/>
            <person name="Labbe J."/>
            <person name="Martin F."/>
        </authorList>
    </citation>
    <scope>NUCLEOTIDE SEQUENCE</scope>
    <source>
        <strain evidence="1">EC-137</strain>
    </source>
</reference>
<name>A0ACB8QPX1_9AGAM</name>
<dbReference type="Proteomes" id="UP000814128">
    <property type="component" value="Unassembled WGS sequence"/>
</dbReference>
<evidence type="ECO:0000313" key="1">
    <source>
        <dbReference type="EMBL" id="KAI0033919.1"/>
    </source>
</evidence>
<accession>A0ACB8QPX1</accession>
<comment type="caution">
    <text evidence="1">The sequence shown here is derived from an EMBL/GenBank/DDBJ whole genome shotgun (WGS) entry which is preliminary data.</text>
</comment>
<gene>
    <name evidence="1" type="ORF">K488DRAFT_77579</name>
</gene>
<sequence>MPTKAVDESGGKKEKYTPPEESYLPPLSNLSDIFADIVQRIPEIKTVAERVQGRKLRIATMCSGTESPLLALRMITRAMQDKFGVAFDVEHVFSCEIVPFKQAYIERNFHPSLLFRDVCELGDQYAHTAYGSLASVPGNVDVLIAGTSCVDYSNLNNEKKEIDGGGESGRTFHGMLTWVMKHRPPIIILENVCSAPWAAICKKLGSIDYSAEAHRLDTKQYYIPHTRTRGYLMAVDRRNSSIPEKWVRRMADMRREASVSLDALLLESDDPRIHRAREKLVQESYNSNDRKTGQTDWGRCESRHQRARLEEELGNKRPLTNWGEGNVTKLPDFAWSDWGKSQVERVWDLLDISLLRSAKMGIDPSFKSQVWNLSQNVDRSTGSNKVGISPCLTPSMIPYITNRGGPMVGLEALHFQGLPIDELLLTRETEDQMADLAGNAMSTTVVGTSMIVALALAGDLLIAGDANETYEEQKGTMEEREEVQDAMAIDAPQAQDEVEGNISGYEQLRETPLDLSSTSDVKLEDLVDSAMKSVRLCSCEGRKDITSSEIRRCKDCGQSTCVLCGGRPEHNFETIDIVKEPRAFPSDFARTLKGALPMRLALSGINGALLDELHEQADGDIPERRWKLWREAVLAAVAGELQFVELKRQALWSATYESATARLDLDLHPVRPVWLFYAKPSPSLPANAEIRKTLMLPTARLLCDGALFAGHWEVALPATTAVDITIEGVGGPVPSWEAKLGLQGDNFRDRQVWQTLRISVDEDNVHHFDRSIAGDYTLLDKCGTANSALHRKDSGGDAKNQPPLFMLFDPSRCGKPEEDAFVFSDSIRRYEYGEARPIVARLDSGWRQSDREGQQTIRCIVPQKYMKVGSVRMVPAADNKATFSAPLDDFSISASEGACRTANALLVAKISLGANAGSEWPRSRLKEVQQIEERAIFRAVSWLTERVKVVNNSFTQWHDVNAPDHAADCERCAPRAPSVHWIKDRNKIVAVEDSAQAGEYERRLKRRPAPFVTQLKLDDTGVGHLFMGVNFTSLMHRAAARLPTAGRTGKLTLSWRLDTDFMPLGKLAPARFTLTSNRKDPEHPQPPHFQRYPLRREQLRSLHWMLAQESVNAPPFVEEEISEAILEPLGWRAEGRAQRPVVIRGGVLADEVGYGKTAISLGLIDCTRNEVRREVDAAPEMPGRIRVRATLCIVPPHLTRQWEAETKKFIKNAGFKFVRITTAADINPLTIEEVQNADLVIVASNLFKSSVYQENLEAFAAGGNLPSSDGRFFNARLDAVLESLRRQVDRLRTEGSLAVMEAIHEGRKTAAEAEKAMRPSKRLKGVHKTETKGEAATTDVVSDRKVTTGSSKIVGREFATSVKPATSSTRQVLDYVEMPPRLSASQAVIDIVSTETSEEDTRAKRRRSTKPIVIESDSDEDPAPIKKRRLDKAGASSSSRSTSPGFAPSDDEDEERYDNGGSYESDSDAPKSKAKKAKAKKALAKPKAKSQKAKARASSDDDGTMDADGVTSASEATSTSKKRKRADPKGKREKVRREAKDPWKLRGAAKREWTEMQAPPFEMFHFARVVIDEYTYLDGKVLAMISRMTADRHWVLSGTSPTKDFAALKTIARFLDIHLGIDDDGEGKSIKKRVREQTDADASLPAAEQFHSFREAHSLDWHAHRNEIGQTFLDRFVRQNVAEIDEIKWEEHPVKVYLPAAERAIYLELEHHLRSLEMTIKRGRKNESDRERRLAKSLGESKTAEEALLKRCSHFELETSKENAMRACDFIVQEREKQLEECKEELVKTLKVALQMEKDVGYSKGDPESLFRESVRVSRDEGVGDDDAKEIVLQLFDKAGVGAKVSTGSGKSMKEADRKDLAWELREKAHHIRKLVKELVGRRRSLRYFAVVRDLQKHRKEPPIVDCPGCGRDNIPLDEIAVLSSCGHTGCFTCVRRRAEFEECVYFGDRSSGCKANARVLNIVKGSTLGVDESNDRVGKRYGKKLEDVVNLIRDKKRVKKDERVLIFVQFPDLMKKVGEALLARGIAFLEIKGSAAMKSKNLEAFQNGSDERVLLLNVMDESASGANLTGANHAIFLSPLLTDSQEEYDACETQAIGRLRRYGQTQTVHIWRFLTMDTMDIEQFELRKGVKVADLKSDDERRAIQSQEVVAVDSDVEMDG</sequence>
<organism evidence="1 2">
    <name type="scientific">Vararia minispora EC-137</name>
    <dbReference type="NCBI Taxonomy" id="1314806"/>
    <lineage>
        <taxon>Eukaryota</taxon>
        <taxon>Fungi</taxon>
        <taxon>Dikarya</taxon>
        <taxon>Basidiomycota</taxon>
        <taxon>Agaricomycotina</taxon>
        <taxon>Agaricomycetes</taxon>
        <taxon>Russulales</taxon>
        <taxon>Lachnocladiaceae</taxon>
        <taxon>Vararia</taxon>
    </lineage>
</organism>
<evidence type="ECO:0000313" key="2">
    <source>
        <dbReference type="Proteomes" id="UP000814128"/>
    </source>
</evidence>